<dbReference type="Proteomes" id="UP001596105">
    <property type="component" value="Unassembled WGS sequence"/>
</dbReference>
<dbReference type="PANTHER" id="PTHR43649:SF12">
    <property type="entry name" value="DIACETYLCHITOBIOSE BINDING PROTEIN DASA"/>
    <property type="match status" value="1"/>
</dbReference>
<dbReference type="Gene3D" id="3.40.190.10">
    <property type="entry name" value="Periplasmic binding protein-like II"/>
    <property type="match status" value="2"/>
</dbReference>
<dbReference type="InterPro" id="IPR050490">
    <property type="entry name" value="Bact_solute-bd_prot1"/>
</dbReference>
<feature type="signal peptide" evidence="1">
    <location>
        <begin position="1"/>
        <end position="22"/>
    </location>
</feature>
<dbReference type="SUPFAM" id="SSF53850">
    <property type="entry name" value="Periplasmic binding protein-like II"/>
    <property type="match status" value="1"/>
</dbReference>
<evidence type="ECO:0000313" key="3">
    <source>
        <dbReference type="Proteomes" id="UP001596105"/>
    </source>
</evidence>
<keyword evidence="1" id="KW-0732">Signal</keyword>
<keyword evidence="3" id="KW-1185">Reference proteome</keyword>
<reference evidence="3" key="1">
    <citation type="journal article" date="2019" name="Int. J. Syst. Evol. Microbiol.">
        <title>The Global Catalogue of Microorganisms (GCM) 10K type strain sequencing project: providing services to taxonomists for standard genome sequencing and annotation.</title>
        <authorList>
            <consortium name="The Broad Institute Genomics Platform"/>
            <consortium name="The Broad Institute Genome Sequencing Center for Infectious Disease"/>
            <person name="Wu L."/>
            <person name="Ma J."/>
        </authorList>
    </citation>
    <scope>NUCLEOTIDE SEQUENCE [LARGE SCALE GENOMIC DNA]</scope>
    <source>
        <strain evidence="3">CCUG 57113</strain>
    </source>
</reference>
<dbReference type="RefSeq" id="WP_209745807.1">
    <property type="nucleotide sequence ID" value="NZ_JBHSMH010000101.1"/>
</dbReference>
<dbReference type="Pfam" id="PF01547">
    <property type="entry name" value="SBP_bac_1"/>
    <property type="match status" value="1"/>
</dbReference>
<evidence type="ECO:0000256" key="1">
    <source>
        <dbReference type="SAM" id="SignalP"/>
    </source>
</evidence>
<sequence>MKASIRLTRIGIALLAAIAVIAGCSNNGNDTATNGNNTVKENVSETKAAETKAAEPEAVYDGTMKQVRPASFSFYGNYDWMTIEPWGADPTSKWVKENLKIEVTPIQSSGAAEAKLNTMIASEGLPDVMMLDRGAIVERLRQANQLVALDDYLDKYPNLKKYAGEDTLNMLRSDDGKLYIFPDWYTSSPNGNGGWVINTKIYKELGSPKLETFDDLYAYLKTVKEKYTDVIPLEVGFSGKGIEVMSSGFAENHPTQFASMRYYPEGDKLVSIFKDPVYKDAMLFANKLFREKLITQDAFTQKDDQVKEKLKTGKVAVLVFDDAANYGREGHNAWKAIDPSGGYQAIWPIHKAGLDPNKILVNEYNSLGWNAVVITKNAKDPEAIFAYLDWSTSPEGQRILFFGPQGLFWDEADSNGVPIPNEAYKTTPEEEKDKLKLGSFVWAGNTTYVDSSKAALEMTLPEEQRNWSTVAQSTIYWKTSMNMTEFVNLDPLPDTEEGIAQSAVKDLYTEVRAKLMFAKSDEEVLAIIDKADKDSVKLGFDKLLDYHTAKWKGNLEKMKK</sequence>
<dbReference type="EMBL" id="JBHSMH010000101">
    <property type="protein sequence ID" value="MFC5471518.1"/>
    <property type="molecule type" value="Genomic_DNA"/>
</dbReference>
<accession>A0ABW0M3P3</accession>
<feature type="chain" id="PRO_5045692538" evidence="1">
    <location>
        <begin position="23"/>
        <end position="560"/>
    </location>
</feature>
<name>A0ABW0M3P3_9BACL</name>
<dbReference type="PANTHER" id="PTHR43649">
    <property type="entry name" value="ARABINOSE-BINDING PROTEIN-RELATED"/>
    <property type="match status" value="1"/>
</dbReference>
<dbReference type="PROSITE" id="PS51257">
    <property type="entry name" value="PROKAR_LIPOPROTEIN"/>
    <property type="match status" value="1"/>
</dbReference>
<proteinExistence type="predicted"/>
<gene>
    <name evidence="2" type="ORF">ACFPPD_22850</name>
</gene>
<dbReference type="InterPro" id="IPR006059">
    <property type="entry name" value="SBP"/>
</dbReference>
<comment type="caution">
    <text evidence="2">The sequence shown here is derived from an EMBL/GenBank/DDBJ whole genome shotgun (WGS) entry which is preliminary data.</text>
</comment>
<organism evidence="2 3">
    <name type="scientific">Cohnella suwonensis</name>
    <dbReference type="NCBI Taxonomy" id="696072"/>
    <lineage>
        <taxon>Bacteria</taxon>
        <taxon>Bacillati</taxon>
        <taxon>Bacillota</taxon>
        <taxon>Bacilli</taxon>
        <taxon>Bacillales</taxon>
        <taxon>Paenibacillaceae</taxon>
        <taxon>Cohnella</taxon>
    </lineage>
</organism>
<protein>
    <submittedName>
        <fullName evidence="2">Extracellular solute-binding protein</fullName>
    </submittedName>
</protein>
<evidence type="ECO:0000313" key="2">
    <source>
        <dbReference type="EMBL" id="MFC5471518.1"/>
    </source>
</evidence>